<dbReference type="AlphaFoldDB" id="A0A8X6LUG8"/>
<name>A0A8X6LUG8_TRICU</name>
<dbReference type="Proteomes" id="UP000887116">
    <property type="component" value="Unassembled WGS sequence"/>
</dbReference>
<reference evidence="1" key="1">
    <citation type="submission" date="2020-07" db="EMBL/GenBank/DDBJ databases">
        <title>Multicomponent nature underlies the extraordinary mechanical properties of spider dragline silk.</title>
        <authorList>
            <person name="Kono N."/>
            <person name="Nakamura H."/>
            <person name="Mori M."/>
            <person name="Yoshida Y."/>
            <person name="Ohtoshi R."/>
            <person name="Malay A.D."/>
            <person name="Moran D.A.P."/>
            <person name="Tomita M."/>
            <person name="Numata K."/>
            <person name="Arakawa K."/>
        </authorList>
    </citation>
    <scope>NUCLEOTIDE SEQUENCE</scope>
</reference>
<evidence type="ECO:0000313" key="2">
    <source>
        <dbReference type="Proteomes" id="UP000887116"/>
    </source>
</evidence>
<comment type="caution">
    <text evidence="1">The sequence shown here is derived from an EMBL/GenBank/DDBJ whole genome shotgun (WGS) entry which is preliminary data.</text>
</comment>
<evidence type="ECO:0000313" key="1">
    <source>
        <dbReference type="EMBL" id="GFR22450.1"/>
    </source>
</evidence>
<sequence>MPQKRKKSEKLFSSEKPVRRHRFITARSTHLCAERETVGGDEYGNAHFSFPSAVIIALERRHRFAIRPISTFVLRGRFSHKMKDTTSL</sequence>
<dbReference type="EMBL" id="BMAO01008312">
    <property type="protein sequence ID" value="GFR22450.1"/>
    <property type="molecule type" value="Genomic_DNA"/>
</dbReference>
<accession>A0A8X6LUG8</accession>
<keyword evidence="2" id="KW-1185">Reference proteome</keyword>
<organism evidence="1 2">
    <name type="scientific">Trichonephila clavata</name>
    <name type="common">Joro spider</name>
    <name type="synonym">Nephila clavata</name>
    <dbReference type="NCBI Taxonomy" id="2740835"/>
    <lineage>
        <taxon>Eukaryota</taxon>
        <taxon>Metazoa</taxon>
        <taxon>Ecdysozoa</taxon>
        <taxon>Arthropoda</taxon>
        <taxon>Chelicerata</taxon>
        <taxon>Arachnida</taxon>
        <taxon>Araneae</taxon>
        <taxon>Araneomorphae</taxon>
        <taxon>Entelegynae</taxon>
        <taxon>Araneoidea</taxon>
        <taxon>Nephilidae</taxon>
        <taxon>Trichonephila</taxon>
    </lineage>
</organism>
<protein>
    <submittedName>
        <fullName evidence="1">Uncharacterized protein</fullName>
    </submittedName>
</protein>
<gene>
    <name evidence="1" type="ORF">TNCT_455921</name>
</gene>
<proteinExistence type="predicted"/>